<reference evidence="6 7" key="1">
    <citation type="submission" date="2018-08" db="EMBL/GenBank/DDBJ databases">
        <title>A genome reference for cultivated species of the human gut microbiota.</title>
        <authorList>
            <person name="Zou Y."/>
            <person name="Xue W."/>
            <person name="Luo G."/>
        </authorList>
    </citation>
    <scope>NUCLEOTIDE SEQUENCE [LARGE SCALE GENOMIC DNA]</scope>
    <source>
        <strain evidence="6 7">AM42-13AC</strain>
    </source>
</reference>
<comment type="caution">
    <text evidence="6">The sequence shown here is derived from an EMBL/GenBank/DDBJ whole genome shotgun (WGS) entry which is preliminary data.</text>
</comment>
<evidence type="ECO:0000259" key="5">
    <source>
        <dbReference type="PROSITE" id="PS50931"/>
    </source>
</evidence>
<keyword evidence="4" id="KW-0804">Transcription</keyword>
<evidence type="ECO:0000256" key="2">
    <source>
        <dbReference type="ARBA" id="ARBA00023015"/>
    </source>
</evidence>
<organism evidence="6 7">
    <name type="scientific">Holdemanella biformis</name>
    <dbReference type="NCBI Taxonomy" id="1735"/>
    <lineage>
        <taxon>Bacteria</taxon>
        <taxon>Bacillati</taxon>
        <taxon>Bacillota</taxon>
        <taxon>Erysipelotrichia</taxon>
        <taxon>Erysipelotrichales</taxon>
        <taxon>Erysipelotrichaceae</taxon>
        <taxon>Holdemanella</taxon>
    </lineage>
</organism>
<dbReference type="CDD" id="cd05466">
    <property type="entry name" value="PBP2_LTTR_substrate"/>
    <property type="match status" value="1"/>
</dbReference>
<evidence type="ECO:0000313" key="7">
    <source>
        <dbReference type="Proteomes" id="UP000285288"/>
    </source>
</evidence>
<dbReference type="FunFam" id="1.10.10.10:FF:000001">
    <property type="entry name" value="LysR family transcriptional regulator"/>
    <property type="match status" value="1"/>
</dbReference>
<dbReference type="InterPro" id="IPR050950">
    <property type="entry name" value="HTH-type_LysR_regulators"/>
</dbReference>
<evidence type="ECO:0000256" key="3">
    <source>
        <dbReference type="ARBA" id="ARBA00023125"/>
    </source>
</evidence>
<dbReference type="PROSITE" id="PS50931">
    <property type="entry name" value="HTH_LYSR"/>
    <property type="match status" value="1"/>
</dbReference>
<accession>A0A413UAU3</accession>
<dbReference type="SUPFAM" id="SSF46785">
    <property type="entry name" value="Winged helix' DNA-binding domain"/>
    <property type="match status" value="1"/>
</dbReference>
<dbReference type="Gene3D" id="3.40.190.290">
    <property type="match status" value="1"/>
</dbReference>
<dbReference type="GO" id="GO:0005829">
    <property type="term" value="C:cytosol"/>
    <property type="evidence" value="ECO:0007669"/>
    <property type="project" value="TreeGrafter"/>
</dbReference>
<feature type="domain" description="HTH lysR-type" evidence="5">
    <location>
        <begin position="1"/>
        <end position="58"/>
    </location>
</feature>
<dbReference type="EMBL" id="QSGD01000044">
    <property type="protein sequence ID" value="RHB02381.1"/>
    <property type="molecule type" value="Genomic_DNA"/>
</dbReference>
<dbReference type="InterPro" id="IPR036390">
    <property type="entry name" value="WH_DNA-bd_sf"/>
</dbReference>
<evidence type="ECO:0000256" key="4">
    <source>
        <dbReference type="ARBA" id="ARBA00023163"/>
    </source>
</evidence>
<protein>
    <submittedName>
        <fullName evidence="6">LysR family transcriptional regulator</fullName>
    </submittedName>
</protein>
<keyword evidence="3" id="KW-0238">DNA-binding</keyword>
<dbReference type="SUPFAM" id="SSF53850">
    <property type="entry name" value="Periplasmic binding protein-like II"/>
    <property type="match status" value="1"/>
</dbReference>
<sequence length="291" mass="32595">MTLDSYRNFVAIVDCGSISAASKQLLIAQPSLSNQLKNIEKTYGAKLIHRGSRNIELTEAGRIFYTKAREICRIENSISTSLSSQNTGYREQLKISIPAGNSVHYIHKLFEDFVSNHPDINYDVYEIASDFVVPNVLNNITEIGLVRASIPQYGALETFPYEKDDIVAVIPKGHPLSKKTTPIEIEEFHGIPLAIPFDISNTVYTVFGQHAVAYNVAIITSINETAIEWARTFNTIAIIPFSDADTRHTMDMVIRPIHDPGMYISSVFLIRKDRELSFAGKLFLEEIGVLK</sequence>
<dbReference type="PANTHER" id="PTHR30419">
    <property type="entry name" value="HTH-TYPE TRANSCRIPTIONAL REGULATOR YBHD"/>
    <property type="match status" value="1"/>
</dbReference>
<keyword evidence="2" id="KW-0805">Transcription regulation</keyword>
<dbReference type="Proteomes" id="UP000285288">
    <property type="component" value="Unassembled WGS sequence"/>
</dbReference>
<evidence type="ECO:0000313" key="6">
    <source>
        <dbReference type="EMBL" id="RHB02381.1"/>
    </source>
</evidence>
<proteinExistence type="inferred from homology"/>
<dbReference type="GO" id="GO:0003700">
    <property type="term" value="F:DNA-binding transcription factor activity"/>
    <property type="evidence" value="ECO:0007669"/>
    <property type="project" value="InterPro"/>
</dbReference>
<gene>
    <name evidence="6" type="ORF">DW907_09575</name>
</gene>
<dbReference type="Pfam" id="PF03466">
    <property type="entry name" value="LysR_substrate"/>
    <property type="match status" value="1"/>
</dbReference>
<dbReference type="PANTHER" id="PTHR30419:SF8">
    <property type="entry name" value="NITROGEN ASSIMILATION TRANSCRIPTIONAL ACTIVATOR-RELATED"/>
    <property type="match status" value="1"/>
</dbReference>
<dbReference type="InterPro" id="IPR005119">
    <property type="entry name" value="LysR_subst-bd"/>
</dbReference>
<dbReference type="InterPro" id="IPR036388">
    <property type="entry name" value="WH-like_DNA-bd_sf"/>
</dbReference>
<dbReference type="Pfam" id="PF00126">
    <property type="entry name" value="HTH_1"/>
    <property type="match status" value="1"/>
</dbReference>
<dbReference type="RefSeq" id="WP_118011855.1">
    <property type="nucleotide sequence ID" value="NZ_QSGD01000044.1"/>
</dbReference>
<name>A0A413UAU3_9FIRM</name>
<dbReference type="InterPro" id="IPR000847">
    <property type="entry name" value="LysR_HTH_N"/>
</dbReference>
<dbReference type="Gene3D" id="1.10.10.10">
    <property type="entry name" value="Winged helix-like DNA-binding domain superfamily/Winged helix DNA-binding domain"/>
    <property type="match status" value="1"/>
</dbReference>
<comment type="similarity">
    <text evidence="1">Belongs to the LysR transcriptional regulatory family.</text>
</comment>
<evidence type="ECO:0000256" key="1">
    <source>
        <dbReference type="ARBA" id="ARBA00009437"/>
    </source>
</evidence>
<dbReference type="AlphaFoldDB" id="A0A413UAU3"/>
<dbReference type="GO" id="GO:0003677">
    <property type="term" value="F:DNA binding"/>
    <property type="evidence" value="ECO:0007669"/>
    <property type="project" value="UniProtKB-KW"/>
</dbReference>